<sequence>MSFFQNTKVFFSSSAKVLGHASEILAEFSVAAERSASILSVRAAIINLEFYIDRPEIHSPSVVEEKKKALLARYDELLALSGENNEPEVMAKKQALISIERVAAASAARAFVRKLESQIDQAVFKLPIDEIRKKQQLQRGYESLISFLDKDFAPEISEVLDKNKQLIRGIGLLEAQRRTTRSELYSCGNKKIFINMLDGGRDGSCECWYENGALKFQGDFKGDLLHGRYRFWYADGSLGVDASYIGGYLACPSSFFMKNGIEVVKFSRVGDSMRIDCTLWNGLHLGGVSFASGNIRGKFTFVLRVIFNLKVMLSFYRARKGGADHCCYVEFMGLLGGLSNNQFGVPVELK</sequence>
<dbReference type="OrthoDB" id="9808906at2"/>
<reference evidence="1 2" key="1">
    <citation type="submission" date="2018-06" db="EMBL/GenBank/DDBJ databases">
        <authorList>
            <consortium name="Pathogen Informatics"/>
            <person name="Doyle S."/>
        </authorList>
    </citation>
    <scope>NUCLEOTIDE SEQUENCE [LARGE SCALE GENOMIC DNA]</scope>
    <source>
        <strain evidence="1 2">NCTC10392</strain>
    </source>
</reference>
<dbReference type="AlphaFoldDB" id="A0A379IGE5"/>
<dbReference type="Proteomes" id="UP000255125">
    <property type="component" value="Unassembled WGS sequence"/>
</dbReference>
<evidence type="ECO:0000313" key="1">
    <source>
        <dbReference type="EMBL" id="SUD31806.1"/>
    </source>
</evidence>
<dbReference type="SUPFAM" id="SSF82185">
    <property type="entry name" value="Histone H3 K4-specific methyltransferase SET7/9 N-terminal domain"/>
    <property type="match status" value="1"/>
</dbReference>
<organism evidence="1 2">
    <name type="scientific">Pseudomonas fluorescens</name>
    <dbReference type="NCBI Taxonomy" id="294"/>
    <lineage>
        <taxon>Bacteria</taxon>
        <taxon>Pseudomonadati</taxon>
        <taxon>Pseudomonadota</taxon>
        <taxon>Gammaproteobacteria</taxon>
        <taxon>Pseudomonadales</taxon>
        <taxon>Pseudomonadaceae</taxon>
        <taxon>Pseudomonas</taxon>
    </lineage>
</organism>
<dbReference type="RefSeq" id="WP_147288398.1">
    <property type="nucleotide sequence ID" value="NZ_UGUS01000002.1"/>
</dbReference>
<dbReference type="Gene3D" id="2.20.110.10">
    <property type="entry name" value="Histone H3 K4-specific methyltransferase SET7/9 N-terminal domain"/>
    <property type="match status" value="1"/>
</dbReference>
<protein>
    <submittedName>
        <fullName evidence="1">Uncharacterized protein</fullName>
    </submittedName>
</protein>
<dbReference type="EMBL" id="UGUS01000002">
    <property type="protein sequence ID" value="SUD31806.1"/>
    <property type="molecule type" value="Genomic_DNA"/>
</dbReference>
<name>A0A379IGE5_PSEFL</name>
<proteinExistence type="predicted"/>
<gene>
    <name evidence="1" type="ORF">NCTC10392_03744</name>
</gene>
<accession>A0A379IGE5</accession>
<evidence type="ECO:0000313" key="2">
    <source>
        <dbReference type="Proteomes" id="UP000255125"/>
    </source>
</evidence>